<feature type="transmembrane region" description="Helical" evidence="7">
    <location>
        <begin position="27"/>
        <end position="47"/>
    </location>
</feature>
<dbReference type="InterPro" id="IPR051689">
    <property type="entry name" value="Sterol_desaturase/TMEM195"/>
</dbReference>
<evidence type="ECO:0000256" key="3">
    <source>
        <dbReference type="ARBA" id="ARBA00022989"/>
    </source>
</evidence>
<dbReference type="AlphaFoldDB" id="A0A5M6CN22"/>
<feature type="transmembrane region" description="Helical" evidence="7">
    <location>
        <begin position="166"/>
        <end position="196"/>
    </location>
</feature>
<sequence>MTLLSLFGADKIPMDLIHQVEKNAPNLIVWAVPAMVIFSVLEMYISYRQDRKYYEKAETIGSILVGLGNLIVSAGVKVVLLYLVVFLYNLVPWRMNLKWDEAPWKLDSYWWLFIPCYVIYDLCSYWAHRVSHEQRFWWATHVVHHSGENYNLAVSFRLSWIQHIKVIFFLPIVLMGFHPIVFFVTNQVAVLFQFWVHTEYIRKCPKWMEYIFATPSNHRVHHGSQEQYIDKNYGATFIFWDRIWKTYEPEDEKVIYGITTNIPNKANPIFINFHEIKDMIQDVKHAKGFKRKWFFIFGSPVKIMMEKERLKAEKQLKQMPEPVEKDQPVYA</sequence>
<dbReference type="GO" id="GO:0006643">
    <property type="term" value="P:membrane lipid metabolic process"/>
    <property type="evidence" value="ECO:0007669"/>
    <property type="project" value="TreeGrafter"/>
</dbReference>
<keyword evidence="3 7" id="KW-1133">Transmembrane helix</keyword>
<evidence type="ECO:0000256" key="7">
    <source>
        <dbReference type="SAM" id="Phobius"/>
    </source>
</evidence>
<evidence type="ECO:0000256" key="5">
    <source>
        <dbReference type="ARBA" id="ARBA00023098"/>
    </source>
</evidence>
<dbReference type="PANTHER" id="PTHR21624:SF1">
    <property type="entry name" value="ALKYLGLYCEROL MONOOXYGENASE"/>
    <property type="match status" value="1"/>
</dbReference>
<keyword evidence="6 7" id="KW-0472">Membrane</keyword>
<gene>
    <name evidence="9" type="ORF">F0919_08710</name>
</gene>
<dbReference type="Proteomes" id="UP000323632">
    <property type="component" value="Unassembled WGS sequence"/>
</dbReference>
<accession>A0A5M6CN22</accession>
<organism evidence="9 10">
    <name type="scientific">Taibaiella lutea</name>
    <dbReference type="NCBI Taxonomy" id="2608001"/>
    <lineage>
        <taxon>Bacteria</taxon>
        <taxon>Pseudomonadati</taxon>
        <taxon>Bacteroidota</taxon>
        <taxon>Chitinophagia</taxon>
        <taxon>Chitinophagales</taxon>
        <taxon>Chitinophagaceae</taxon>
        <taxon>Taibaiella</taxon>
    </lineage>
</organism>
<keyword evidence="2 7" id="KW-0812">Transmembrane</keyword>
<keyword evidence="10" id="KW-1185">Reference proteome</keyword>
<feature type="transmembrane region" description="Helical" evidence="7">
    <location>
        <begin position="108"/>
        <end position="127"/>
    </location>
</feature>
<evidence type="ECO:0000256" key="2">
    <source>
        <dbReference type="ARBA" id="ARBA00022692"/>
    </source>
</evidence>
<reference evidence="9 10" key="1">
    <citation type="submission" date="2019-09" db="EMBL/GenBank/DDBJ databases">
        <title>Genome sequence and assembly of Taibaiella sp.</title>
        <authorList>
            <person name="Chhetri G."/>
        </authorList>
    </citation>
    <scope>NUCLEOTIDE SEQUENCE [LARGE SCALE GENOMIC DNA]</scope>
    <source>
        <strain evidence="9 10">KVB11</strain>
    </source>
</reference>
<comment type="subcellular location">
    <subcellularLocation>
        <location evidence="1">Endomembrane system</location>
        <topology evidence="1">Multi-pass membrane protein</topology>
    </subcellularLocation>
</comment>
<feature type="transmembrane region" description="Helical" evidence="7">
    <location>
        <begin position="59"/>
        <end position="88"/>
    </location>
</feature>
<dbReference type="InterPro" id="IPR006694">
    <property type="entry name" value="Fatty_acid_hydroxylase"/>
</dbReference>
<evidence type="ECO:0000256" key="1">
    <source>
        <dbReference type="ARBA" id="ARBA00004127"/>
    </source>
</evidence>
<dbReference type="PANTHER" id="PTHR21624">
    <property type="entry name" value="STEROL DESATURASE-RELATED PROTEIN"/>
    <property type="match status" value="1"/>
</dbReference>
<dbReference type="GO" id="GO:0016020">
    <property type="term" value="C:membrane"/>
    <property type="evidence" value="ECO:0007669"/>
    <property type="project" value="GOC"/>
</dbReference>
<evidence type="ECO:0000256" key="4">
    <source>
        <dbReference type="ARBA" id="ARBA00023002"/>
    </source>
</evidence>
<dbReference type="GO" id="GO:0008610">
    <property type="term" value="P:lipid biosynthetic process"/>
    <property type="evidence" value="ECO:0007669"/>
    <property type="project" value="InterPro"/>
</dbReference>
<proteinExistence type="predicted"/>
<evidence type="ECO:0000313" key="10">
    <source>
        <dbReference type="Proteomes" id="UP000323632"/>
    </source>
</evidence>
<keyword evidence="4" id="KW-0560">Oxidoreductase</keyword>
<feature type="domain" description="Fatty acid hydroxylase" evidence="8">
    <location>
        <begin position="116"/>
        <end position="246"/>
    </location>
</feature>
<evidence type="ECO:0000256" key="6">
    <source>
        <dbReference type="ARBA" id="ARBA00023136"/>
    </source>
</evidence>
<dbReference type="GO" id="GO:0005506">
    <property type="term" value="F:iron ion binding"/>
    <property type="evidence" value="ECO:0007669"/>
    <property type="project" value="InterPro"/>
</dbReference>
<name>A0A5M6CN22_9BACT</name>
<dbReference type="GO" id="GO:0012505">
    <property type="term" value="C:endomembrane system"/>
    <property type="evidence" value="ECO:0007669"/>
    <property type="project" value="UniProtKB-SubCell"/>
</dbReference>
<dbReference type="GO" id="GO:0050479">
    <property type="term" value="F:glyceryl-ether monooxygenase activity"/>
    <property type="evidence" value="ECO:0007669"/>
    <property type="project" value="TreeGrafter"/>
</dbReference>
<dbReference type="EMBL" id="VWSH01000002">
    <property type="protein sequence ID" value="KAA5534685.1"/>
    <property type="molecule type" value="Genomic_DNA"/>
</dbReference>
<comment type="caution">
    <text evidence="9">The sequence shown here is derived from an EMBL/GenBank/DDBJ whole genome shotgun (WGS) entry which is preliminary data.</text>
</comment>
<protein>
    <submittedName>
        <fullName evidence="9">Sterol desaturase family protein</fullName>
    </submittedName>
</protein>
<dbReference type="Pfam" id="PF04116">
    <property type="entry name" value="FA_hydroxylase"/>
    <property type="match status" value="1"/>
</dbReference>
<dbReference type="RefSeq" id="WP_150032364.1">
    <property type="nucleotide sequence ID" value="NZ_VWSH01000002.1"/>
</dbReference>
<keyword evidence="5" id="KW-0443">Lipid metabolism</keyword>
<evidence type="ECO:0000313" key="9">
    <source>
        <dbReference type="EMBL" id="KAA5534685.1"/>
    </source>
</evidence>
<evidence type="ECO:0000259" key="8">
    <source>
        <dbReference type="Pfam" id="PF04116"/>
    </source>
</evidence>